<evidence type="ECO:0000256" key="8">
    <source>
        <dbReference type="ARBA" id="ARBA00023136"/>
    </source>
</evidence>
<proteinExistence type="predicted"/>
<evidence type="ECO:0000256" key="4">
    <source>
        <dbReference type="ARBA" id="ARBA00022692"/>
    </source>
</evidence>
<evidence type="ECO:0000259" key="11">
    <source>
        <dbReference type="PROSITE" id="PS50929"/>
    </source>
</evidence>
<dbReference type="FunFam" id="3.40.50.300:FF:000221">
    <property type="entry name" value="Multidrug ABC transporter ATP-binding protein"/>
    <property type="match status" value="1"/>
</dbReference>
<dbReference type="AlphaFoldDB" id="A0A3S2Y1K8"/>
<dbReference type="PROSITE" id="PS50893">
    <property type="entry name" value="ABC_TRANSPORTER_2"/>
    <property type="match status" value="1"/>
</dbReference>
<feature type="domain" description="Peptidase C39" evidence="12">
    <location>
        <begin position="2"/>
        <end position="124"/>
    </location>
</feature>
<dbReference type="GO" id="GO:0016887">
    <property type="term" value="F:ATP hydrolysis activity"/>
    <property type="evidence" value="ECO:0007669"/>
    <property type="project" value="InterPro"/>
</dbReference>
<evidence type="ECO:0000256" key="9">
    <source>
        <dbReference type="SAM" id="Phobius"/>
    </source>
</evidence>
<name>A0A3S2Y1K8_9PROT</name>
<dbReference type="Pfam" id="PF00664">
    <property type="entry name" value="ABC_membrane"/>
    <property type="match status" value="1"/>
</dbReference>
<dbReference type="EMBL" id="SADE01000003">
    <property type="protein sequence ID" value="RVU35105.1"/>
    <property type="molecule type" value="Genomic_DNA"/>
</dbReference>
<feature type="transmembrane region" description="Helical" evidence="9">
    <location>
        <begin position="291"/>
        <end position="310"/>
    </location>
</feature>
<dbReference type="InterPro" id="IPR003439">
    <property type="entry name" value="ABC_transporter-like_ATP-bd"/>
</dbReference>
<dbReference type="GO" id="GO:0006508">
    <property type="term" value="P:proteolysis"/>
    <property type="evidence" value="ECO:0007669"/>
    <property type="project" value="InterPro"/>
</dbReference>
<dbReference type="CDD" id="cd18783">
    <property type="entry name" value="ABC_6TM_PrtD_LapB_HlyB_like"/>
    <property type="match status" value="1"/>
</dbReference>
<dbReference type="GO" id="GO:0005524">
    <property type="term" value="F:ATP binding"/>
    <property type="evidence" value="ECO:0007669"/>
    <property type="project" value="UniProtKB-KW"/>
</dbReference>
<dbReference type="Gene3D" id="1.20.1560.10">
    <property type="entry name" value="ABC transporter type 1, transmembrane domain"/>
    <property type="match status" value="1"/>
</dbReference>
<dbReference type="OrthoDB" id="5288404at2"/>
<dbReference type="PROSITE" id="PS50990">
    <property type="entry name" value="PEPTIDASE_C39"/>
    <property type="match status" value="1"/>
</dbReference>
<keyword evidence="4 9" id="KW-0812">Transmembrane</keyword>
<dbReference type="GO" id="GO:0005886">
    <property type="term" value="C:plasma membrane"/>
    <property type="evidence" value="ECO:0007669"/>
    <property type="project" value="UniProtKB-SubCell"/>
</dbReference>
<dbReference type="GO" id="GO:0008233">
    <property type="term" value="F:peptidase activity"/>
    <property type="evidence" value="ECO:0007669"/>
    <property type="project" value="InterPro"/>
</dbReference>
<dbReference type="Gene3D" id="3.40.50.300">
    <property type="entry name" value="P-loop containing nucleotide triphosphate hydrolases"/>
    <property type="match status" value="1"/>
</dbReference>
<gene>
    <name evidence="13" type="ORF">EOI86_19990</name>
</gene>
<keyword evidence="7 9" id="KW-1133">Transmembrane helix</keyword>
<dbReference type="PROSITE" id="PS50929">
    <property type="entry name" value="ABC_TM1F"/>
    <property type="match status" value="1"/>
</dbReference>
<protein>
    <submittedName>
        <fullName evidence="13">Peptidase domain-containing ABC transporter</fullName>
    </submittedName>
</protein>
<dbReference type="InterPro" id="IPR036640">
    <property type="entry name" value="ABC1_TM_sf"/>
</dbReference>
<dbReference type="InterPro" id="IPR005074">
    <property type="entry name" value="Peptidase_C39"/>
</dbReference>
<dbReference type="SUPFAM" id="SSF52540">
    <property type="entry name" value="P-loop containing nucleoside triphosphate hydrolases"/>
    <property type="match status" value="1"/>
</dbReference>
<sequence>MQTAIQCLALLARRHGVDVTPERLTHDFALTEEPAPERLLRIAQDLGLKGRLRSVSWRNLADIGDAYPVLCPLTNGKWVILAGYDASGDDPVVRIIDPLAESGQVIPIDQMTLENAWLGQVIFLKQAARLTEEDQPFGFRWFIPEMLRHKSVFLEVGFVALLLHLFALSQPIFFQITFDKVIGNHSLDTLYVLAVAVVAAVTFNAVIEYLRGMLLLHATSKIDIRISTRTFGKLLSLPIDFFRKTSAGALTKHMQQTSTVREFLTGRLFLTFLDCLALLVYIPILTFYSPALTMVVLGFSGLIAGISFLIKGSYKDRLSALYRAEGDRQSMLVETIAGMETVKALAIEPVRRAEWDRRAARTIAMHIGVGRLSQLVSGITKYLGTLMSIAILFVGVQLVFQGDLTIGAIIAFNMLAQRVSGPLIAAVGLINEYQQAALSVRMLGQVMNQNPEQSKSGGLTPEIDGRIDFEEVGFKYPNSAAPALDRVSFTLSVDQSLGVVGRSGSGKSTMIRLLQGLYAPQTGMICIDGTDMREIDLAHLRMNTGVVLQESFLFKGTVKENIAATRPEASFFEIVAAARLAGADEFIQRLPQGYDTPLEEGATNLSGGQKQRLAIARALLKQPRILILDEATSALDPESEAIVQANMARIAEGRTVITVSHRLSALMNMDKIIVVDEGRIVGAGTHEDLLAGCDLYRHLWQQQSVDYHRHQAAE</sequence>
<evidence type="ECO:0000313" key="14">
    <source>
        <dbReference type="Proteomes" id="UP000287447"/>
    </source>
</evidence>
<evidence type="ECO:0000256" key="6">
    <source>
        <dbReference type="ARBA" id="ARBA00022840"/>
    </source>
</evidence>
<feature type="transmembrane region" description="Helical" evidence="9">
    <location>
        <begin position="264"/>
        <end position="285"/>
    </location>
</feature>
<keyword evidence="8 9" id="KW-0472">Membrane</keyword>
<dbReference type="PANTHER" id="PTHR24221:SF647">
    <property type="entry name" value="BLL6336 PROTEIN"/>
    <property type="match status" value="1"/>
</dbReference>
<evidence type="ECO:0000313" key="13">
    <source>
        <dbReference type="EMBL" id="RVU35105.1"/>
    </source>
</evidence>
<dbReference type="Pfam" id="PF00005">
    <property type="entry name" value="ABC_tran"/>
    <property type="match status" value="1"/>
</dbReference>
<feature type="domain" description="ABC transporter" evidence="10">
    <location>
        <begin position="467"/>
        <end position="702"/>
    </location>
</feature>
<dbReference type="InterPro" id="IPR017871">
    <property type="entry name" value="ABC_transporter-like_CS"/>
</dbReference>
<organism evidence="13 14">
    <name type="scientific">Hwanghaeella grinnelliae</name>
    <dbReference type="NCBI Taxonomy" id="2500179"/>
    <lineage>
        <taxon>Bacteria</taxon>
        <taxon>Pseudomonadati</taxon>
        <taxon>Pseudomonadota</taxon>
        <taxon>Alphaproteobacteria</taxon>
        <taxon>Rhodospirillales</taxon>
        <taxon>Rhodospirillaceae</taxon>
        <taxon>Hwanghaeella</taxon>
    </lineage>
</organism>
<keyword evidence="2" id="KW-0813">Transport</keyword>
<keyword evidence="14" id="KW-1185">Reference proteome</keyword>
<dbReference type="GO" id="GO:0140359">
    <property type="term" value="F:ABC-type transporter activity"/>
    <property type="evidence" value="ECO:0007669"/>
    <property type="project" value="InterPro"/>
</dbReference>
<keyword evidence="3" id="KW-1003">Cell membrane</keyword>
<dbReference type="PANTHER" id="PTHR24221">
    <property type="entry name" value="ATP-BINDING CASSETTE SUB-FAMILY B"/>
    <property type="match status" value="1"/>
</dbReference>
<dbReference type="Gene3D" id="3.90.70.10">
    <property type="entry name" value="Cysteine proteinases"/>
    <property type="match status" value="1"/>
</dbReference>
<feature type="transmembrane region" description="Helical" evidence="9">
    <location>
        <begin position="152"/>
        <end position="178"/>
    </location>
</feature>
<feature type="transmembrane region" description="Helical" evidence="9">
    <location>
        <begin position="382"/>
        <end position="400"/>
    </location>
</feature>
<dbReference type="SUPFAM" id="SSF90123">
    <property type="entry name" value="ABC transporter transmembrane region"/>
    <property type="match status" value="1"/>
</dbReference>
<dbReference type="PROSITE" id="PS00211">
    <property type="entry name" value="ABC_TRANSPORTER_1"/>
    <property type="match status" value="1"/>
</dbReference>
<evidence type="ECO:0000259" key="12">
    <source>
        <dbReference type="PROSITE" id="PS50990"/>
    </source>
</evidence>
<evidence type="ECO:0000256" key="3">
    <source>
        <dbReference type="ARBA" id="ARBA00022475"/>
    </source>
</evidence>
<evidence type="ECO:0000256" key="5">
    <source>
        <dbReference type="ARBA" id="ARBA00022741"/>
    </source>
</evidence>
<evidence type="ECO:0000256" key="2">
    <source>
        <dbReference type="ARBA" id="ARBA00022448"/>
    </source>
</evidence>
<comment type="subcellular location">
    <subcellularLocation>
        <location evidence="1">Cell membrane</location>
        <topology evidence="1">Multi-pass membrane protein</topology>
    </subcellularLocation>
</comment>
<dbReference type="InterPro" id="IPR011527">
    <property type="entry name" value="ABC1_TM_dom"/>
</dbReference>
<reference evidence="14" key="1">
    <citation type="submission" date="2019-01" db="EMBL/GenBank/DDBJ databases">
        <title>Gri0909 isolated from a small marine red alga.</title>
        <authorList>
            <person name="Kim J."/>
            <person name="Jeong S.E."/>
            <person name="Jeon C.O."/>
        </authorList>
    </citation>
    <scope>NUCLEOTIDE SEQUENCE [LARGE SCALE GENOMIC DNA]</scope>
    <source>
        <strain evidence="14">Gri0909</strain>
    </source>
</reference>
<feature type="domain" description="ABC transmembrane type-1" evidence="11">
    <location>
        <begin position="156"/>
        <end position="435"/>
    </location>
</feature>
<accession>A0A3S2Y1K8</accession>
<evidence type="ECO:0000256" key="7">
    <source>
        <dbReference type="ARBA" id="ARBA00022989"/>
    </source>
</evidence>
<comment type="caution">
    <text evidence="13">The sequence shown here is derived from an EMBL/GenBank/DDBJ whole genome shotgun (WGS) entry which is preliminary data.</text>
</comment>
<evidence type="ECO:0000256" key="1">
    <source>
        <dbReference type="ARBA" id="ARBA00004651"/>
    </source>
</evidence>
<dbReference type="InterPro" id="IPR039421">
    <property type="entry name" value="Type_1_exporter"/>
</dbReference>
<dbReference type="InterPro" id="IPR003593">
    <property type="entry name" value="AAA+_ATPase"/>
</dbReference>
<keyword evidence="6" id="KW-0067">ATP-binding</keyword>
<keyword evidence="5" id="KW-0547">Nucleotide-binding</keyword>
<feature type="transmembrane region" description="Helical" evidence="9">
    <location>
        <begin position="190"/>
        <end position="210"/>
    </location>
</feature>
<dbReference type="SMART" id="SM00382">
    <property type="entry name" value="AAA"/>
    <property type="match status" value="1"/>
</dbReference>
<dbReference type="GO" id="GO:0034040">
    <property type="term" value="F:ATPase-coupled lipid transmembrane transporter activity"/>
    <property type="evidence" value="ECO:0007669"/>
    <property type="project" value="TreeGrafter"/>
</dbReference>
<dbReference type="InterPro" id="IPR027417">
    <property type="entry name" value="P-loop_NTPase"/>
</dbReference>
<dbReference type="Proteomes" id="UP000287447">
    <property type="component" value="Unassembled WGS sequence"/>
</dbReference>
<evidence type="ECO:0000259" key="10">
    <source>
        <dbReference type="PROSITE" id="PS50893"/>
    </source>
</evidence>